<dbReference type="Proteomes" id="UP001271591">
    <property type="component" value="Unassembled WGS sequence"/>
</dbReference>
<evidence type="ECO:0000313" key="2">
    <source>
        <dbReference type="EMBL" id="MBL6205106.1"/>
    </source>
</evidence>
<evidence type="ECO:0000313" key="5">
    <source>
        <dbReference type="EMBL" id="MDW9351545.1"/>
    </source>
</evidence>
<dbReference type="RefSeq" id="WP_000521993.1">
    <property type="nucleotide sequence ID" value="NZ_AP024130.1"/>
</dbReference>
<dbReference type="Proteomes" id="UP000186595">
    <property type="component" value="Unassembled WGS sequence"/>
</dbReference>
<dbReference type="EMBL" id="JAETYZ010000050">
    <property type="protein sequence ID" value="MBL6237029.1"/>
    <property type="molecule type" value="Genomic_DNA"/>
</dbReference>
<organism evidence="7 10">
    <name type="scientific">Escherichia coli</name>
    <dbReference type="NCBI Taxonomy" id="562"/>
    <lineage>
        <taxon>Bacteria</taxon>
        <taxon>Pseudomonadati</taxon>
        <taxon>Pseudomonadota</taxon>
        <taxon>Gammaproteobacteria</taxon>
        <taxon>Enterobacterales</taxon>
        <taxon>Enterobacteriaceae</taxon>
        <taxon>Escherichia</taxon>
    </lineage>
</organism>
<dbReference type="EMBL" id="AASSGK010000060">
    <property type="protein sequence ID" value="EFG2163643.1"/>
    <property type="molecule type" value="Genomic_DNA"/>
</dbReference>
<reference evidence="8 11" key="3">
    <citation type="submission" date="2018-12" db="EMBL/GenBank/DDBJ databases">
        <title>Food and Water Safety Consortium.</title>
        <authorList>
            <person name="Tyson S."/>
            <person name="Peterson C.-L."/>
            <person name="Olson A."/>
            <person name="Tyler S."/>
            <person name="Cabral J."/>
            <person name="Lynch T."/>
            <person name="Knox N."/>
            <person name="Van Domselaar G."/>
            <person name="Graham M."/>
        </authorList>
    </citation>
    <scope>NUCLEOTIDE SEQUENCE [LARGE SCALE GENOMIC DNA]</scope>
    <source>
        <strain evidence="8 11">FWSEC0384</strain>
    </source>
</reference>
<reference evidence="6 9" key="1">
    <citation type="submission" date="2016-11" db="EMBL/GenBank/DDBJ databases">
        <title>Draft genome sequences of five Shigatoxin-producing Escherichia coli isolates harboring the new recently described Subtilase cytotoxin allelic variant subAB2-3.</title>
        <authorList>
            <person name="Tasara T."/>
            <person name="Fierz L."/>
            <person name="Klumpp J."/>
            <person name="Schmidt H."/>
            <person name="Stephan R."/>
        </authorList>
    </citation>
    <scope>NUCLEOTIDE SEQUENCE [LARGE SCALE GENOMIC DNA]</scope>
    <source>
        <strain evidence="6 9">453</strain>
    </source>
</reference>
<dbReference type="AlphaFoldDB" id="A0A085NZZ1"/>
<dbReference type="EMBL" id="MRVZ01000057">
    <property type="protein sequence ID" value="PAU21482.1"/>
    <property type="molecule type" value="Genomic_DNA"/>
</dbReference>
<reference evidence="4" key="6">
    <citation type="submission" date="2023-10" db="EMBL/GenBank/DDBJ databases">
        <title>Draft Genome Sequence of a Shiga toxin-producing Escherichia coli strain from deer meat showing an IS-element integration in the B-subunit of the Shiga toxin Stx2b gene.</title>
        <authorList>
            <person name="Projahn M."/>
            <person name="Borowiak M."/>
        </authorList>
    </citation>
    <scope>NUCLEOTIDE SEQUENCE</scope>
    <source>
        <strain evidence="4">BfR-EC-18960</strain>
    </source>
</reference>
<dbReference type="Proteomes" id="UP000306700">
    <property type="component" value="Unassembled WGS sequence"/>
</dbReference>
<evidence type="ECO:0000313" key="13">
    <source>
        <dbReference type="Proteomes" id="UP000615017"/>
    </source>
</evidence>
<evidence type="ECO:0000313" key="12">
    <source>
        <dbReference type="Proteomes" id="UP000534332"/>
    </source>
</evidence>
<reference evidence="2 13" key="5">
    <citation type="submission" date="2021-01" db="EMBL/GenBank/DDBJ databases">
        <title>Genomes of Escherichia coli STEC strains from raw meat-based diets for companion animals.</title>
        <authorList>
            <person name="Stevens M.J.A."/>
            <person name="Stephan R."/>
        </authorList>
    </citation>
    <scope>NUCLEOTIDE SEQUENCE [LARGE SCALE GENOMIC DNA]</scope>
    <source>
        <strain evidence="2">ATC7-7</strain>
        <strain evidence="3 13">LSC1-58</strain>
    </source>
</reference>
<evidence type="ECO:0000313" key="7">
    <source>
        <dbReference type="EMBL" id="PAU21482.1"/>
    </source>
</evidence>
<dbReference type="EMBL" id="JAWPMK010000001">
    <property type="protein sequence ID" value="MDW9350009.1"/>
    <property type="molecule type" value="Genomic_DNA"/>
</dbReference>
<evidence type="ECO:0000313" key="9">
    <source>
        <dbReference type="Proteomes" id="UP000186595"/>
    </source>
</evidence>
<name>A0A085NZZ1_ECOLX</name>
<evidence type="ECO:0000313" key="11">
    <source>
        <dbReference type="Proteomes" id="UP000306700"/>
    </source>
</evidence>
<dbReference type="EMBL" id="RRNI01000006">
    <property type="protein sequence ID" value="TJH23106.1"/>
    <property type="molecule type" value="Genomic_DNA"/>
</dbReference>
<protein>
    <submittedName>
        <fullName evidence="7">Uncharacterized protein</fullName>
    </submittedName>
</protein>
<dbReference type="EMBL" id="JAWPMK010000001">
    <property type="protein sequence ID" value="MDW9351545.1"/>
    <property type="molecule type" value="Genomic_DNA"/>
</dbReference>
<gene>
    <name evidence="6" type="ORF">BMT50_06520</name>
    <name evidence="1" type="ORF">BRV02_004805</name>
    <name evidence="7" type="ORF">BTQ06_16935</name>
    <name evidence="8" type="ORF">C9160_07305</name>
    <name evidence="3" type="ORF">JNA65_24535</name>
    <name evidence="2" type="ORF">JNA68_18180</name>
    <name evidence="4" type="ORF">R8G00_10335</name>
    <name evidence="5" type="ORF">R8G00_18590</name>
</gene>
<reference evidence="7 10" key="2">
    <citation type="submission" date="2016-12" db="EMBL/GenBank/DDBJ databases">
        <title>Real-Time Genomic Investigation Underlying the Public Health Response to a Shiga Toxin-Producing Escherichia Coli O26:H11 Outbreak in a Nursery.</title>
        <authorList>
            <person name="Ferdous M."/>
            <person name="Moran-Gilad J."/>
            <person name="Rossen J.W."/>
            <person name="Gdalevich M."/>
        </authorList>
    </citation>
    <scope>NUCLEOTIDE SEQUENCE [LARGE SCALE GENOMIC DNA]</scope>
    <source>
        <strain evidence="7 10">STEC 514-2</strain>
    </source>
</reference>
<dbReference type="EMBL" id="JAETYU010000024">
    <property type="protein sequence ID" value="MBL6205106.1"/>
    <property type="molecule type" value="Genomic_DNA"/>
</dbReference>
<sequence length="127" mass="14522">MGLDIYFLARDNHHSGAVVGTQEHQEVGAFRKVKPLLTWFREHTGASDEQHAFPVTRSSLAALLRDLSMLTPGNCHRLFPYVTGSCLRGEDYAGDYWYDVDDVKAWVSNTLKTFDFERRSLVMLALW</sequence>
<dbReference type="EMBL" id="MPGR01000001">
    <property type="protein sequence ID" value="OKB72452.1"/>
    <property type="molecule type" value="Genomic_DNA"/>
</dbReference>
<evidence type="ECO:0000313" key="3">
    <source>
        <dbReference type="EMBL" id="MBL6237029.1"/>
    </source>
</evidence>
<evidence type="ECO:0000313" key="1">
    <source>
        <dbReference type="EMBL" id="EFG2163643.1"/>
    </source>
</evidence>
<reference evidence="1 12" key="4">
    <citation type="submission" date="2020-02" db="EMBL/GenBank/DDBJ databases">
        <authorList>
            <person name="Ashton P.M."/>
            <person name="Dallman T."/>
            <person name="Nair S."/>
            <person name="De Pinna E."/>
            <person name="Peters T."/>
            <person name="Grant K."/>
        </authorList>
    </citation>
    <scope>NUCLEOTIDE SEQUENCE [LARGE SCALE GENOMIC DNA]</scope>
    <source>
        <strain evidence="1 12">188143</strain>
    </source>
</reference>
<dbReference type="Proteomes" id="UP000655659">
    <property type="component" value="Unassembled WGS sequence"/>
</dbReference>
<evidence type="ECO:0000313" key="8">
    <source>
        <dbReference type="EMBL" id="TJH23106.1"/>
    </source>
</evidence>
<evidence type="ECO:0000313" key="10">
    <source>
        <dbReference type="Proteomes" id="UP000218543"/>
    </source>
</evidence>
<comment type="caution">
    <text evidence="7">The sequence shown here is derived from an EMBL/GenBank/DDBJ whole genome shotgun (WGS) entry which is preliminary data.</text>
</comment>
<dbReference type="Proteomes" id="UP000218543">
    <property type="component" value="Unassembled WGS sequence"/>
</dbReference>
<accession>A0A085NZZ1</accession>
<dbReference type="Proteomes" id="UP000615017">
    <property type="component" value="Unassembled WGS sequence"/>
</dbReference>
<evidence type="ECO:0000313" key="6">
    <source>
        <dbReference type="EMBL" id="OKB72452.1"/>
    </source>
</evidence>
<proteinExistence type="predicted"/>
<dbReference type="Proteomes" id="UP000534332">
    <property type="component" value="Unassembled WGS sequence"/>
</dbReference>
<evidence type="ECO:0000313" key="4">
    <source>
        <dbReference type="EMBL" id="MDW9350009.1"/>
    </source>
</evidence>